<dbReference type="InterPro" id="IPR050111">
    <property type="entry name" value="C-type_lectin/snaclec_domain"/>
</dbReference>
<dbReference type="AlphaFoldDB" id="A0A3Q2XJL3"/>
<evidence type="ECO:0000313" key="4">
    <source>
        <dbReference type="Ensembl" id="ENSHCOP00000004745.1"/>
    </source>
</evidence>
<keyword evidence="1" id="KW-1015">Disulfide bond</keyword>
<dbReference type="InterPro" id="IPR001304">
    <property type="entry name" value="C-type_lectin-like"/>
</dbReference>
<dbReference type="OMA" id="PFGATWH"/>
<evidence type="ECO:0000256" key="1">
    <source>
        <dbReference type="ARBA" id="ARBA00023157"/>
    </source>
</evidence>
<dbReference type="InterPro" id="IPR016186">
    <property type="entry name" value="C-type_lectin-like/link_sf"/>
</dbReference>
<dbReference type="SMART" id="SM00034">
    <property type="entry name" value="CLECT"/>
    <property type="match status" value="1"/>
</dbReference>
<feature type="domain" description="C-type lectin" evidence="3">
    <location>
        <begin position="90"/>
        <end position="211"/>
    </location>
</feature>
<dbReference type="PANTHER" id="PTHR22803">
    <property type="entry name" value="MANNOSE, PHOSPHOLIPASE, LECTIN RECEPTOR RELATED"/>
    <property type="match status" value="1"/>
</dbReference>
<dbReference type="STRING" id="109280.ENSHCOP00000004745"/>
<dbReference type="Gene3D" id="3.10.100.10">
    <property type="entry name" value="Mannose-Binding Protein A, subunit A"/>
    <property type="match status" value="1"/>
</dbReference>
<evidence type="ECO:0000256" key="2">
    <source>
        <dbReference type="SAM" id="MobiDB-lite"/>
    </source>
</evidence>
<feature type="region of interest" description="Disordered" evidence="2">
    <location>
        <begin position="1"/>
        <end position="41"/>
    </location>
</feature>
<dbReference type="PROSITE" id="PS50041">
    <property type="entry name" value="C_TYPE_LECTIN_2"/>
    <property type="match status" value="1"/>
</dbReference>
<dbReference type="InterPro" id="IPR018378">
    <property type="entry name" value="C-type_lectin_CS"/>
</dbReference>
<name>A0A3Q2XJL3_HIPCM</name>
<dbReference type="InterPro" id="IPR016187">
    <property type="entry name" value="CTDL_fold"/>
</dbReference>
<evidence type="ECO:0000259" key="3">
    <source>
        <dbReference type="PROSITE" id="PS50041"/>
    </source>
</evidence>
<reference evidence="4" key="1">
    <citation type="submission" date="2025-08" db="UniProtKB">
        <authorList>
            <consortium name="Ensembl"/>
        </authorList>
    </citation>
    <scope>IDENTIFICATION</scope>
</reference>
<evidence type="ECO:0000313" key="5">
    <source>
        <dbReference type="Proteomes" id="UP000264820"/>
    </source>
</evidence>
<sequence>MFLERGRKPEYPRKTRAGTGRTCKFHTRRPEPGSNPASLRREADVRTDFRYRLSSGVNSSHKSYVVEQHASFPFRCSAEQGFCSSPWIPYNGHCFHLVRTPKTWSDAQKECRKEEGELVSMRNLEDHSFVISQLGYGERTPNLVLWIGLNDRRTEGLFEWSDAVNFLHWQEGEPNNFQNSESCAEFRMYRADDAGSWNDVHCESYNDWLCEIRAGNQCARMIAWLSTDRV</sequence>
<accession>A0A3Q2XJL3</accession>
<organism evidence="4 5">
    <name type="scientific">Hippocampus comes</name>
    <name type="common">Tiger tail seahorse</name>
    <dbReference type="NCBI Taxonomy" id="109280"/>
    <lineage>
        <taxon>Eukaryota</taxon>
        <taxon>Metazoa</taxon>
        <taxon>Chordata</taxon>
        <taxon>Craniata</taxon>
        <taxon>Vertebrata</taxon>
        <taxon>Euteleostomi</taxon>
        <taxon>Actinopterygii</taxon>
        <taxon>Neopterygii</taxon>
        <taxon>Teleostei</taxon>
        <taxon>Neoteleostei</taxon>
        <taxon>Acanthomorphata</taxon>
        <taxon>Syngnathiaria</taxon>
        <taxon>Syngnathiformes</taxon>
        <taxon>Syngnathoidei</taxon>
        <taxon>Syngnathidae</taxon>
        <taxon>Hippocampus</taxon>
    </lineage>
</organism>
<dbReference type="Ensembl" id="ENSHCOT00000006530.1">
    <property type="protein sequence ID" value="ENSHCOP00000004745.1"/>
    <property type="gene ID" value="ENSHCOG00000006261.1"/>
</dbReference>
<dbReference type="PROSITE" id="PS00615">
    <property type="entry name" value="C_TYPE_LECTIN_1"/>
    <property type="match status" value="1"/>
</dbReference>
<keyword evidence="5" id="KW-1185">Reference proteome</keyword>
<dbReference type="Proteomes" id="UP000264820">
    <property type="component" value="Unplaced"/>
</dbReference>
<dbReference type="Pfam" id="PF00059">
    <property type="entry name" value="Lectin_C"/>
    <property type="match status" value="1"/>
</dbReference>
<dbReference type="CDD" id="cd00037">
    <property type="entry name" value="CLECT"/>
    <property type="match status" value="1"/>
</dbReference>
<dbReference type="GeneTree" id="ENSGT01050000244842"/>
<proteinExistence type="predicted"/>
<dbReference type="SUPFAM" id="SSF56436">
    <property type="entry name" value="C-type lectin-like"/>
    <property type="match status" value="1"/>
</dbReference>
<reference evidence="4" key="2">
    <citation type="submission" date="2025-09" db="UniProtKB">
        <authorList>
            <consortium name="Ensembl"/>
        </authorList>
    </citation>
    <scope>IDENTIFICATION</scope>
</reference>
<feature type="compositionally biased region" description="Basic and acidic residues" evidence="2">
    <location>
        <begin position="1"/>
        <end position="13"/>
    </location>
</feature>
<protein>
    <recommendedName>
        <fullName evidence="3">C-type lectin domain-containing protein</fullName>
    </recommendedName>
</protein>